<organism evidence="2">
    <name type="scientific">Amphimedon queenslandica</name>
    <name type="common">Sponge</name>
    <dbReference type="NCBI Taxonomy" id="400682"/>
    <lineage>
        <taxon>Eukaryota</taxon>
        <taxon>Metazoa</taxon>
        <taxon>Porifera</taxon>
        <taxon>Demospongiae</taxon>
        <taxon>Heteroscleromorpha</taxon>
        <taxon>Haplosclerida</taxon>
        <taxon>Niphatidae</taxon>
        <taxon>Amphimedon</taxon>
    </lineage>
</organism>
<protein>
    <submittedName>
        <fullName evidence="2">Uncharacterized protein</fullName>
    </submittedName>
</protein>
<feature type="region of interest" description="Disordered" evidence="1">
    <location>
        <begin position="1"/>
        <end position="26"/>
    </location>
</feature>
<sequence length="81" mass="8659">MDAFSSPLSADSLHISPMGMIPQKNKPGKWRLTVDLSSPKGNIVNDGISSELASVQYSSVDCLALLIQQSKRGAMLVKADI</sequence>
<evidence type="ECO:0000256" key="1">
    <source>
        <dbReference type="SAM" id="MobiDB-lite"/>
    </source>
</evidence>
<evidence type="ECO:0000313" key="2">
    <source>
        <dbReference type="EnsemblMetazoa" id="Aqu2.1.28427_001"/>
    </source>
</evidence>
<dbReference type="AlphaFoldDB" id="A0A1X7ULY2"/>
<dbReference type="InParanoid" id="A0A1X7ULY2"/>
<name>A0A1X7ULY2_AMPQE</name>
<proteinExistence type="predicted"/>
<dbReference type="EnsemblMetazoa" id="Aqu2.1.28427_001">
    <property type="protein sequence ID" value="Aqu2.1.28427_001"/>
    <property type="gene ID" value="Aqu2.1.28427"/>
</dbReference>
<reference evidence="2" key="1">
    <citation type="submission" date="2017-05" db="UniProtKB">
        <authorList>
            <consortium name="EnsemblMetazoa"/>
        </authorList>
    </citation>
    <scope>IDENTIFICATION</scope>
</reference>
<accession>A0A1X7ULY2</accession>